<name>A0A656Z7T3_9PROT</name>
<evidence type="ECO:0000313" key="2">
    <source>
        <dbReference type="Proteomes" id="UP000243416"/>
    </source>
</evidence>
<gene>
    <name evidence="1" type="ORF">ACY05_00400</name>
</gene>
<protein>
    <submittedName>
        <fullName evidence="1">Uncharacterized protein</fullName>
    </submittedName>
</protein>
<evidence type="ECO:0000313" key="1">
    <source>
        <dbReference type="EMBL" id="KYC29084.1"/>
    </source>
</evidence>
<organism evidence="1 2">
    <name type="scientific">Sterolibacterium denitrificans</name>
    <dbReference type="NCBI Taxonomy" id="157592"/>
    <lineage>
        <taxon>Bacteria</taxon>
        <taxon>Pseudomonadati</taxon>
        <taxon>Pseudomonadota</taxon>
        <taxon>Betaproteobacteria</taxon>
        <taxon>Nitrosomonadales</taxon>
        <taxon>Sterolibacteriaceae</taxon>
        <taxon>Sterolibacterium</taxon>
    </lineage>
</organism>
<reference evidence="1 2" key="1">
    <citation type="journal article" date="2016" name="ISME J.">
        <title>Integrated multi-omics analyses reveal the biochemical mechanisms and phylogenetic relevance of anaerobic androgen biodegradation in the environment.</title>
        <authorList>
            <person name="Yang F.C."/>
            <person name="Chen Y.L."/>
            <person name="Tang S.L."/>
            <person name="Yu C.P."/>
            <person name="Wang P.H."/>
            <person name="Ismail W."/>
            <person name="Wang C.H."/>
            <person name="Ding J.Y."/>
            <person name="Yang C.Y."/>
            <person name="Yang C.Y."/>
            <person name="Chiang Y.R."/>
        </authorList>
    </citation>
    <scope>NUCLEOTIDE SEQUENCE [LARGE SCALE GENOMIC DNA]</scope>
    <source>
        <strain evidence="1 2">DSM 13999</strain>
    </source>
</reference>
<proteinExistence type="predicted"/>
<dbReference type="EMBL" id="LFZK01000001">
    <property type="protein sequence ID" value="KYC29084.1"/>
    <property type="molecule type" value="Genomic_DNA"/>
</dbReference>
<keyword evidence="2" id="KW-1185">Reference proteome</keyword>
<comment type="caution">
    <text evidence="1">The sequence shown here is derived from an EMBL/GenBank/DDBJ whole genome shotgun (WGS) entry which is preliminary data.</text>
</comment>
<dbReference type="AlphaFoldDB" id="A0A656Z7T3"/>
<accession>A0A656Z7T3</accession>
<dbReference type="Proteomes" id="UP000243416">
    <property type="component" value="Unassembled WGS sequence"/>
</dbReference>
<sequence length="121" mass="12972">MSHSLRVVTLEEVTPDSVLGEDVRRADGMLVLAAGVVLAESHLGRLRDLGIPEVVIVGPAADAADATAPDGAASATSAEAHEALEQAERARVNRLFRKSEDDRVTRDLFQAVLEYRLGKLK</sequence>
<dbReference type="RefSeq" id="WP_067169264.1">
    <property type="nucleotide sequence ID" value="NZ_LFZK01000001.1"/>
</dbReference>